<dbReference type="RefSeq" id="WP_002355428.1">
    <property type="nucleotide sequence ID" value="NZ_GL454419.1"/>
</dbReference>
<dbReference type="EMBL" id="AEBR01000013">
    <property type="protein sequence ID" value="EFM83856.1"/>
    <property type="molecule type" value="Genomic_DNA"/>
</dbReference>
<comment type="similarity">
    <text evidence="2">Belongs to the peptidase C59 family.</text>
</comment>
<keyword evidence="3 11" id="KW-0378">Hydrolase</keyword>
<evidence type="ECO:0000256" key="6">
    <source>
        <dbReference type="ARBA" id="ARBA00044804"/>
    </source>
</evidence>
<dbReference type="GO" id="GO:0006629">
    <property type="term" value="P:lipid metabolic process"/>
    <property type="evidence" value="ECO:0007669"/>
    <property type="project" value="UniProtKB-KW"/>
</dbReference>
<gene>
    <name evidence="11" type="primary">cbh</name>
    <name evidence="11" type="ORF">HMPREF9498_00517</name>
</gene>
<dbReference type="InterPro" id="IPR047711">
    <property type="entry name" value="CBAH"/>
</dbReference>
<proteinExistence type="inferred from homology"/>
<dbReference type="CDD" id="cd00542">
    <property type="entry name" value="Ntn_PVA"/>
    <property type="match status" value="1"/>
</dbReference>
<evidence type="ECO:0000256" key="7">
    <source>
        <dbReference type="ARBA" id="ARBA00044806"/>
    </source>
</evidence>
<dbReference type="Proteomes" id="UP000004846">
    <property type="component" value="Unassembled WGS sequence"/>
</dbReference>
<evidence type="ECO:0000256" key="8">
    <source>
        <dbReference type="ARBA" id="ARBA00047285"/>
    </source>
</evidence>
<evidence type="ECO:0000256" key="5">
    <source>
        <dbReference type="ARBA" id="ARBA00044769"/>
    </source>
</evidence>
<dbReference type="Pfam" id="PF02275">
    <property type="entry name" value="CBAH"/>
    <property type="match status" value="1"/>
</dbReference>
<sequence length="324" mass="36932">MCTAITYVSKDHYFGRNFDYEISYNEVVTITPRNYKFSFREVGNLDHHFAIIGIAAGIADYPLYYDAINEKGLGMAGLNFSGYADYKKIEEGKENVSPFEFIPWVLGQCSTVDEAKKLLKNLNLVNINFSDELPLSPLHWLLADKEQSIVVESTKEGLRVFDNPVGVLTNNPTFDYQLFNLNNYRVLSTRTPKNNFSDQIELDIYSRGMGGIGLPGDLSSVSRFVKATFTKLNSVSRSSEYESISQFFHILSSVEQQKGLCDVGDEKYEYTIYSSCCNLEKGIYYYRTYDNSQITAVDMNKENLEKDSLIVYPMVETQQINYAN</sequence>
<comment type="catalytic activity">
    <reaction evidence="8">
        <text>cholate + taurine = taurocholate + H2O</text>
        <dbReference type="Rhea" id="RHEA:47108"/>
        <dbReference type="ChEBI" id="CHEBI:15377"/>
        <dbReference type="ChEBI" id="CHEBI:29747"/>
        <dbReference type="ChEBI" id="CHEBI:36257"/>
        <dbReference type="ChEBI" id="CHEBI:507393"/>
    </reaction>
    <physiologicalReaction direction="right-to-left" evidence="8">
        <dbReference type="Rhea" id="RHEA:47110"/>
    </physiologicalReaction>
</comment>
<dbReference type="SMR" id="A0A125W9K2"/>
<dbReference type="SUPFAM" id="SSF56235">
    <property type="entry name" value="N-terminal nucleophile aminohydrolases (Ntn hydrolases)"/>
    <property type="match status" value="1"/>
</dbReference>
<protein>
    <recommendedName>
        <fullName evidence="5">choloylglycine hydrolase</fullName>
        <ecNumber evidence="5">3.5.1.24</ecNumber>
    </recommendedName>
    <alternativeName>
        <fullName evidence="6">Bile salt hydrolase</fullName>
    </alternativeName>
    <alternativeName>
        <fullName evidence="7">Choloylglycine hydrolase</fullName>
    </alternativeName>
</protein>
<dbReference type="InterPro" id="IPR029055">
    <property type="entry name" value="Ntn_hydrolases_N"/>
</dbReference>
<evidence type="ECO:0000313" key="12">
    <source>
        <dbReference type="Proteomes" id="UP000004846"/>
    </source>
</evidence>
<name>A0A125W9K2_ENTFL</name>
<dbReference type="HOGENOM" id="CLU_045206_1_1_9"/>
<dbReference type="PANTHER" id="PTHR35527:SF2">
    <property type="entry name" value="HYDROLASE"/>
    <property type="match status" value="1"/>
</dbReference>
<keyword evidence="4" id="KW-0443">Lipid metabolism</keyword>
<evidence type="ECO:0000256" key="4">
    <source>
        <dbReference type="ARBA" id="ARBA00023098"/>
    </source>
</evidence>
<dbReference type="AlphaFoldDB" id="A0A125W9K2"/>
<dbReference type="GO" id="GO:0045302">
    <property type="term" value="F:choloylglycine hydrolase activity"/>
    <property type="evidence" value="ECO:0007669"/>
    <property type="project" value="UniProtKB-EC"/>
</dbReference>
<dbReference type="PANTHER" id="PTHR35527">
    <property type="entry name" value="CHOLOYLGLYCINE HYDROLASE"/>
    <property type="match status" value="1"/>
</dbReference>
<dbReference type="Gene3D" id="3.60.60.10">
    <property type="entry name" value="Penicillin V Acylase, Chain A"/>
    <property type="match status" value="1"/>
</dbReference>
<evidence type="ECO:0000256" key="9">
    <source>
        <dbReference type="ARBA" id="ARBA00048897"/>
    </source>
</evidence>
<dbReference type="InterPro" id="IPR052193">
    <property type="entry name" value="Peptidase_C59"/>
</dbReference>
<accession>A0A125W9K2</accession>
<evidence type="ECO:0000256" key="2">
    <source>
        <dbReference type="ARBA" id="ARBA00006625"/>
    </source>
</evidence>
<dbReference type="EC" id="3.5.1.24" evidence="5"/>
<comment type="caution">
    <text evidence="11">The sequence shown here is derived from an EMBL/GenBank/DDBJ whole genome shotgun (WGS) entry which is preliminary data.</text>
</comment>
<comment type="pathway">
    <text evidence="1">Lipid metabolism; bile acid biosynthesis.</text>
</comment>
<evidence type="ECO:0000313" key="11">
    <source>
        <dbReference type="EMBL" id="EFM83856.1"/>
    </source>
</evidence>
<dbReference type="InterPro" id="IPR029132">
    <property type="entry name" value="CBAH/NAAA_C"/>
</dbReference>
<evidence type="ECO:0000259" key="10">
    <source>
        <dbReference type="Pfam" id="PF02275"/>
    </source>
</evidence>
<comment type="catalytic activity">
    <reaction evidence="9">
        <text>taurodeoxycholate + H2O = deoxycholate + taurine</text>
        <dbReference type="Rhea" id="RHEA:47556"/>
        <dbReference type="ChEBI" id="CHEBI:15377"/>
        <dbReference type="ChEBI" id="CHEBI:23614"/>
        <dbReference type="ChEBI" id="CHEBI:36261"/>
        <dbReference type="ChEBI" id="CHEBI:507393"/>
    </reaction>
    <physiologicalReaction direction="left-to-right" evidence="9">
        <dbReference type="Rhea" id="RHEA:47557"/>
    </physiologicalReaction>
</comment>
<reference evidence="11 12" key="1">
    <citation type="submission" date="2010-07" db="EMBL/GenBank/DDBJ databases">
        <authorList>
            <person name="Sid Ahmed O."/>
        </authorList>
    </citation>
    <scope>NUCLEOTIDE SEQUENCE [LARGE SCALE GENOMIC DNA]</scope>
    <source>
        <strain evidence="11 12">TX4248</strain>
    </source>
</reference>
<evidence type="ECO:0000256" key="3">
    <source>
        <dbReference type="ARBA" id="ARBA00022801"/>
    </source>
</evidence>
<dbReference type="NCBIfam" id="NF038245">
    <property type="entry name" value="bile_salt_hydro"/>
    <property type="match status" value="1"/>
</dbReference>
<evidence type="ECO:0000256" key="1">
    <source>
        <dbReference type="ARBA" id="ARBA00004860"/>
    </source>
</evidence>
<organism evidence="11 12">
    <name type="scientific">Enterococcus faecalis TX4248</name>
    <dbReference type="NCBI Taxonomy" id="749495"/>
    <lineage>
        <taxon>Bacteria</taxon>
        <taxon>Bacillati</taxon>
        <taxon>Bacillota</taxon>
        <taxon>Bacilli</taxon>
        <taxon>Lactobacillales</taxon>
        <taxon>Enterococcaceae</taxon>
        <taxon>Enterococcus</taxon>
    </lineage>
</organism>
<feature type="domain" description="Choloylglycine hydrolase/NAAA C-terminal" evidence="10">
    <location>
        <begin position="2"/>
        <end position="312"/>
    </location>
</feature>